<dbReference type="Proteomes" id="UP000266841">
    <property type="component" value="Unassembled WGS sequence"/>
</dbReference>
<comment type="caution">
    <text evidence="2">The sequence shown here is derived from an EMBL/GenBank/DDBJ whole genome shotgun (WGS) entry which is preliminary data.</text>
</comment>
<dbReference type="AlphaFoldDB" id="K0TA46"/>
<organism evidence="2 3">
    <name type="scientific">Thalassiosira oceanica</name>
    <name type="common">Marine diatom</name>
    <dbReference type="NCBI Taxonomy" id="159749"/>
    <lineage>
        <taxon>Eukaryota</taxon>
        <taxon>Sar</taxon>
        <taxon>Stramenopiles</taxon>
        <taxon>Ochrophyta</taxon>
        <taxon>Bacillariophyta</taxon>
        <taxon>Coscinodiscophyceae</taxon>
        <taxon>Thalassiosirophycidae</taxon>
        <taxon>Thalassiosirales</taxon>
        <taxon>Thalassiosiraceae</taxon>
        <taxon>Thalassiosira</taxon>
    </lineage>
</organism>
<proteinExistence type="predicted"/>
<feature type="compositionally biased region" description="Polar residues" evidence="1">
    <location>
        <begin position="1"/>
        <end position="12"/>
    </location>
</feature>
<feature type="compositionally biased region" description="Polar residues" evidence="1">
    <location>
        <begin position="38"/>
        <end position="56"/>
    </location>
</feature>
<evidence type="ECO:0000313" key="2">
    <source>
        <dbReference type="EMBL" id="EJK70246.1"/>
    </source>
</evidence>
<accession>K0TA46</accession>
<evidence type="ECO:0000313" key="3">
    <source>
        <dbReference type="Proteomes" id="UP000266841"/>
    </source>
</evidence>
<feature type="compositionally biased region" description="Low complexity" evidence="1">
    <location>
        <begin position="57"/>
        <end position="66"/>
    </location>
</feature>
<name>K0TA46_THAOC</name>
<feature type="region of interest" description="Disordered" evidence="1">
    <location>
        <begin position="1"/>
        <end position="66"/>
    </location>
</feature>
<evidence type="ECO:0000256" key="1">
    <source>
        <dbReference type="SAM" id="MobiDB-lite"/>
    </source>
</evidence>
<protein>
    <submittedName>
        <fullName evidence="2">Uncharacterized protein</fullName>
    </submittedName>
</protein>
<reference evidence="2 3" key="1">
    <citation type="journal article" date="2012" name="Genome Biol.">
        <title>Genome and low-iron response of an oceanic diatom adapted to chronic iron limitation.</title>
        <authorList>
            <person name="Lommer M."/>
            <person name="Specht M."/>
            <person name="Roy A.S."/>
            <person name="Kraemer L."/>
            <person name="Andreson R."/>
            <person name="Gutowska M.A."/>
            <person name="Wolf J."/>
            <person name="Bergner S.V."/>
            <person name="Schilhabel M.B."/>
            <person name="Klostermeier U.C."/>
            <person name="Beiko R.G."/>
            <person name="Rosenstiel P."/>
            <person name="Hippler M."/>
            <person name="Laroche J."/>
        </authorList>
    </citation>
    <scope>NUCLEOTIDE SEQUENCE [LARGE SCALE GENOMIC DNA]</scope>
    <source>
        <strain evidence="2 3">CCMP1005</strain>
    </source>
</reference>
<keyword evidence="3" id="KW-1185">Reference proteome</keyword>
<gene>
    <name evidence="2" type="ORF">THAOC_08408</name>
</gene>
<dbReference type="EMBL" id="AGNL01008826">
    <property type="protein sequence ID" value="EJK70246.1"/>
    <property type="molecule type" value="Genomic_DNA"/>
</dbReference>
<sequence length="136" mass="14714">MQSTTATGVLQDSDSDDLGVVSHPPTPAPERLGHTETIDTFSEATRGGTASLSRSHLTPTPRPSRLLDLPLLTTETTKVPTFSEARRVLVGDWLAGNMQTTKMIANNQELLQITIHYEAARSALFGIHALLSHTLI</sequence>